<dbReference type="SUPFAM" id="SSF57667">
    <property type="entry name" value="beta-beta-alpha zinc fingers"/>
    <property type="match status" value="1"/>
</dbReference>
<keyword evidence="1" id="KW-0479">Metal-binding</keyword>
<evidence type="ECO:0000259" key="3">
    <source>
        <dbReference type="PROSITE" id="PS50157"/>
    </source>
</evidence>
<feature type="compositionally biased region" description="Gly residues" evidence="2">
    <location>
        <begin position="1"/>
        <end position="11"/>
    </location>
</feature>
<name>A0ABP0BCK7_9PEZI</name>
<sequence>MSGHTGGIGGDGLRRSPNLQQQHHQPQDQHGQRQDFSTAPHRGPLLSSGHGLSSQPRTPYDASSAASNSNTRDSTGAGGYRGHPSPTPGLGMTGFSSKLGGGIHHPIPNQSSFQVYNTQPMHHPAESHYQHQPQQQQQQQQQHGLPSPTHAGNPMRLIPPPLPSQASMSGMIPSPLGSSGSGRGYSPYGHPGSAPPHSPGLGGPVMSNSGGQMTLMSNMGMPYNSGGGSPGGGVGGPGSSYMGRGRPLLYSHNSLHTHHLNPHQIGHHHLPGILGGKSHHGPGGPTAVHERPFKCDQCPQSFNRNHDLKRHKRIHLAVKPFPCNYCEKSFSRKDALKVCTT</sequence>
<evidence type="ECO:0000256" key="1">
    <source>
        <dbReference type="PROSITE-ProRule" id="PRU00042"/>
    </source>
</evidence>
<evidence type="ECO:0000256" key="2">
    <source>
        <dbReference type="SAM" id="MobiDB-lite"/>
    </source>
</evidence>
<comment type="caution">
    <text evidence="4">The sequence shown here is derived from an EMBL/GenBank/DDBJ whole genome shotgun (WGS) entry which is preliminary data.</text>
</comment>
<dbReference type="Proteomes" id="UP001642406">
    <property type="component" value="Unassembled WGS sequence"/>
</dbReference>
<dbReference type="Pfam" id="PF00096">
    <property type="entry name" value="zf-C2H2"/>
    <property type="match status" value="2"/>
</dbReference>
<evidence type="ECO:0000313" key="5">
    <source>
        <dbReference type="Proteomes" id="UP001642406"/>
    </source>
</evidence>
<dbReference type="InterPro" id="IPR013087">
    <property type="entry name" value="Znf_C2H2_type"/>
</dbReference>
<dbReference type="InterPro" id="IPR036236">
    <property type="entry name" value="Znf_C2H2_sf"/>
</dbReference>
<keyword evidence="1" id="KW-0862">Zinc</keyword>
<organism evidence="4 5">
    <name type="scientific">Sporothrix bragantina</name>
    <dbReference type="NCBI Taxonomy" id="671064"/>
    <lineage>
        <taxon>Eukaryota</taxon>
        <taxon>Fungi</taxon>
        <taxon>Dikarya</taxon>
        <taxon>Ascomycota</taxon>
        <taxon>Pezizomycotina</taxon>
        <taxon>Sordariomycetes</taxon>
        <taxon>Sordariomycetidae</taxon>
        <taxon>Ophiostomatales</taxon>
        <taxon>Ophiostomataceae</taxon>
        <taxon>Sporothrix</taxon>
    </lineage>
</organism>
<dbReference type="InterPro" id="IPR050457">
    <property type="entry name" value="ZnFinger_BTB_dom_contain"/>
</dbReference>
<evidence type="ECO:0000313" key="4">
    <source>
        <dbReference type="EMBL" id="CAK7217315.1"/>
    </source>
</evidence>
<dbReference type="PROSITE" id="PS50157">
    <property type="entry name" value="ZINC_FINGER_C2H2_2"/>
    <property type="match status" value="1"/>
</dbReference>
<gene>
    <name evidence="4" type="ORF">SBRCBS47491_003122</name>
</gene>
<feature type="compositionally biased region" description="Polar residues" evidence="2">
    <location>
        <begin position="108"/>
        <end position="120"/>
    </location>
</feature>
<feature type="region of interest" description="Disordered" evidence="2">
    <location>
        <begin position="1"/>
        <end position="202"/>
    </location>
</feature>
<feature type="compositionally biased region" description="Low complexity" evidence="2">
    <location>
        <begin position="167"/>
        <end position="192"/>
    </location>
</feature>
<dbReference type="PANTHER" id="PTHR46105:SF28">
    <property type="entry name" value="ZINC FINGER PROTEIN 37-LIKE"/>
    <property type="match status" value="1"/>
</dbReference>
<dbReference type="Gene3D" id="3.30.160.60">
    <property type="entry name" value="Classic Zinc Finger"/>
    <property type="match status" value="2"/>
</dbReference>
<dbReference type="EMBL" id="CAWUHC010000020">
    <property type="protein sequence ID" value="CAK7217315.1"/>
    <property type="molecule type" value="Genomic_DNA"/>
</dbReference>
<keyword evidence="1" id="KW-0863">Zinc-finger</keyword>
<dbReference type="PANTHER" id="PTHR46105">
    <property type="entry name" value="AGAP004733-PA"/>
    <property type="match status" value="1"/>
</dbReference>
<dbReference type="SMART" id="SM00355">
    <property type="entry name" value="ZnF_C2H2"/>
    <property type="match status" value="1"/>
</dbReference>
<protein>
    <recommendedName>
        <fullName evidence="3">C2H2-type domain-containing protein</fullName>
    </recommendedName>
</protein>
<reference evidence="4 5" key="1">
    <citation type="submission" date="2024-01" db="EMBL/GenBank/DDBJ databases">
        <authorList>
            <person name="Allen C."/>
            <person name="Tagirdzhanova G."/>
        </authorList>
    </citation>
    <scope>NUCLEOTIDE SEQUENCE [LARGE SCALE GENOMIC DNA]</scope>
</reference>
<proteinExistence type="predicted"/>
<feature type="domain" description="C2H2-type" evidence="3">
    <location>
        <begin position="293"/>
        <end position="320"/>
    </location>
</feature>
<keyword evidence="5" id="KW-1185">Reference proteome</keyword>
<feature type="compositionally biased region" description="Low complexity" evidence="2">
    <location>
        <begin position="43"/>
        <end position="54"/>
    </location>
</feature>
<feature type="compositionally biased region" description="Polar residues" evidence="2">
    <location>
        <begin position="64"/>
        <end position="74"/>
    </location>
</feature>
<feature type="compositionally biased region" description="Low complexity" evidence="2">
    <location>
        <begin position="130"/>
        <end position="143"/>
    </location>
</feature>
<dbReference type="PROSITE" id="PS00028">
    <property type="entry name" value="ZINC_FINGER_C2H2_1"/>
    <property type="match status" value="1"/>
</dbReference>
<accession>A0ABP0BCK7</accession>